<proteinExistence type="predicted"/>
<dbReference type="InterPro" id="IPR017039">
    <property type="entry name" value="Virul_fac_BrkB"/>
</dbReference>
<dbReference type="RefSeq" id="WP_067331634.1">
    <property type="nucleotide sequence ID" value="NZ_LNKT01000045.1"/>
</dbReference>
<name>A0A151CF68_9BACT</name>
<comment type="subcellular location">
    <subcellularLocation>
        <location evidence="1">Cell membrane</location>
        <topology evidence="1">Multi-pass membrane protein</topology>
    </subcellularLocation>
</comment>
<feature type="transmembrane region" description="Helical" evidence="6">
    <location>
        <begin position="172"/>
        <end position="189"/>
    </location>
</feature>
<reference evidence="7 8" key="1">
    <citation type="submission" date="2015-11" db="EMBL/GenBank/DDBJ databases">
        <title>Draft genome of Sulfurovum riftiae 1812E, a member of the Epsilonproteobacteria isolated from the tube of the deep-sea hydrothermal vent tubewom Riftia pachyptila.</title>
        <authorList>
            <person name="Vetriani C."/>
            <person name="Giovannelli D."/>
        </authorList>
    </citation>
    <scope>NUCLEOTIDE SEQUENCE [LARGE SCALE GENOMIC DNA]</scope>
    <source>
        <strain evidence="7 8">1812E</strain>
    </source>
</reference>
<feature type="transmembrane region" description="Helical" evidence="6">
    <location>
        <begin position="26"/>
        <end position="52"/>
    </location>
</feature>
<dbReference type="GO" id="GO:0005886">
    <property type="term" value="C:plasma membrane"/>
    <property type="evidence" value="ECO:0007669"/>
    <property type="project" value="UniProtKB-SubCell"/>
</dbReference>
<dbReference type="STRING" id="1630136.AS592_02100"/>
<protein>
    <submittedName>
        <fullName evidence="7">Ribonuclease BN</fullName>
    </submittedName>
</protein>
<evidence type="ECO:0000313" key="7">
    <source>
        <dbReference type="EMBL" id="KYJ86178.1"/>
    </source>
</evidence>
<keyword evidence="8" id="KW-1185">Reference proteome</keyword>
<feature type="transmembrane region" description="Helical" evidence="6">
    <location>
        <begin position="201"/>
        <end position="225"/>
    </location>
</feature>
<accession>A0A151CF68</accession>
<dbReference type="NCBIfam" id="TIGR00765">
    <property type="entry name" value="yihY_not_rbn"/>
    <property type="match status" value="1"/>
</dbReference>
<feature type="transmembrane region" description="Helical" evidence="6">
    <location>
        <begin position="135"/>
        <end position="152"/>
    </location>
</feature>
<keyword evidence="3 6" id="KW-0812">Transmembrane</keyword>
<dbReference type="Proteomes" id="UP000075359">
    <property type="component" value="Unassembled WGS sequence"/>
</dbReference>
<keyword evidence="2" id="KW-1003">Cell membrane</keyword>
<dbReference type="PIRSF" id="PIRSF035875">
    <property type="entry name" value="RNase_BN"/>
    <property type="match status" value="1"/>
</dbReference>
<dbReference type="OrthoDB" id="5372455at2"/>
<dbReference type="PANTHER" id="PTHR30213:SF0">
    <property type="entry name" value="UPF0761 MEMBRANE PROTEIN YIHY"/>
    <property type="match status" value="1"/>
</dbReference>
<evidence type="ECO:0000256" key="6">
    <source>
        <dbReference type="SAM" id="Phobius"/>
    </source>
</evidence>
<dbReference type="Pfam" id="PF03631">
    <property type="entry name" value="Virul_fac_BrkB"/>
    <property type="match status" value="1"/>
</dbReference>
<evidence type="ECO:0000256" key="1">
    <source>
        <dbReference type="ARBA" id="ARBA00004651"/>
    </source>
</evidence>
<evidence type="ECO:0000256" key="2">
    <source>
        <dbReference type="ARBA" id="ARBA00022475"/>
    </source>
</evidence>
<dbReference type="PANTHER" id="PTHR30213">
    <property type="entry name" value="INNER MEMBRANE PROTEIN YHJD"/>
    <property type="match status" value="1"/>
</dbReference>
<comment type="caution">
    <text evidence="7">The sequence shown here is derived from an EMBL/GenBank/DDBJ whole genome shotgun (WGS) entry which is preliminary data.</text>
</comment>
<dbReference type="AlphaFoldDB" id="A0A151CF68"/>
<evidence type="ECO:0000256" key="3">
    <source>
        <dbReference type="ARBA" id="ARBA00022692"/>
    </source>
</evidence>
<keyword evidence="4 6" id="KW-1133">Transmembrane helix</keyword>
<dbReference type="EMBL" id="LNKT01000045">
    <property type="protein sequence ID" value="KYJ86178.1"/>
    <property type="molecule type" value="Genomic_DNA"/>
</dbReference>
<keyword evidence="5 6" id="KW-0472">Membrane</keyword>
<sequence length="273" mass="31944">METNKLLREYYIFLRDFVKDLLDDRLGYYASSLSWSTIFSIIPLLVIILYVFTTLPLFQEMYDKVQELIFTNLMPTQSKEIMESINTFIANSDKLGMVGFFYVTFAAIMFFKNYDYIVNDIFELPSRGILKSIKTYLLLITLIPLMMGASFYLSKFIQSYLDSNSITSTIHLYYFLPFLIVWGAFYIAYQLSANKAIKKRAAMTSSFIASLIWYLSKSGFVFYVMHNKTYTSVYGSISTLLFFLLWIYISWAIFLHGLRFCYLLDKGSEIENI</sequence>
<gene>
    <name evidence="7" type="ORF">AS592_02100</name>
</gene>
<feature type="transmembrane region" description="Helical" evidence="6">
    <location>
        <begin position="95"/>
        <end position="114"/>
    </location>
</feature>
<organism evidence="7 8">
    <name type="scientific">Sulfurovum riftiae</name>
    <dbReference type="NCBI Taxonomy" id="1630136"/>
    <lineage>
        <taxon>Bacteria</taxon>
        <taxon>Pseudomonadati</taxon>
        <taxon>Campylobacterota</taxon>
        <taxon>Epsilonproteobacteria</taxon>
        <taxon>Campylobacterales</taxon>
        <taxon>Sulfurovaceae</taxon>
        <taxon>Sulfurovum</taxon>
    </lineage>
</organism>
<evidence type="ECO:0000256" key="5">
    <source>
        <dbReference type="ARBA" id="ARBA00023136"/>
    </source>
</evidence>
<evidence type="ECO:0000256" key="4">
    <source>
        <dbReference type="ARBA" id="ARBA00022989"/>
    </source>
</evidence>
<evidence type="ECO:0000313" key="8">
    <source>
        <dbReference type="Proteomes" id="UP000075359"/>
    </source>
</evidence>
<feature type="transmembrane region" description="Helical" evidence="6">
    <location>
        <begin position="237"/>
        <end position="258"/>
    </location>
</feature>